<keyword evidence="6" id="KW-0472">Membrane</keyword>
<feature type="coiled-coil region" evidence="8">
    <location>
        <begin position="308"/>
        <end position="367"/>
    </location>
</feature>
<evidence type="ECO:0000256" key="3">
    <source>
        <dbReference type="ARBA" id="ARBA00022448"/>
    </source>
</evidence>
<evidence type="ECO:0000256" key="7">
    <source>
        <dbReference type="ARBA" id="ARBA00023237"/>
    </source>
</evidence>
<dbReference type="InterPro" id="IPR003423">
    <property type="entry name" value="OMP_efflux"/>
</dbReference>
<name>A0ABU9NEP8_9FLAO</name>
<dbReference type="PANTHER" id="PTHR30026:SF20">
    <property type="entry name" value="OUTER MEMBRANE PROTEIN TOLC"/>
    <property type="match status" value="1"/>
</dbReference>
<keyword evidence="8" id="KW-0175">Coiled coil</keyword>
<sequence>MNSTFKTTFLSRKPKFWMVRIFLFSLIFLSWTGQGQQLETFIDEAIKNNPNIQAVIKQHAIATEKVSESNSLPDTQFSGGYTLSKAEMPMMQQGEFSMMQMLPWFGTISARSKYATAMANADFVEIEIAKRKIAMAVSQSYYRLYEIAKKQQVLDSNIQLLQVYERLALTSVEVGQASAVSVLRLQMRQNDLIEQKLRLQQDYSAALTAINKIMNREEITDIAIRDSLTIPEKETEIDFSQLKLHPEITKYNELNEVVSQADILNKKESAPDFGIGVQYMLLNEAPNMLMPMATISIPIFKKKFKSVARQNKLKYEELEIQKQASENLLMTQLQTAIKSRNAARISLETQDKNIKQAQHANEILLKNYETGTINFNEVLDVQELQLKFQISRIEAIAAYFKQTSIINYFTDKN</sequence>
<evidence type="ECO:0000313" key="10">
    <source>
        <dbReference type="Proteomes" id="UP001390963"/>
    </source>
</evidence>
<dbReference type="Pfam" id="PF02321">
    <property type="entry name" value="OEP"/>
    <property type="match status" value="1"/>
</dbReference>
<evidence type="ECO:0000256" key="4">
    <source>
        <dbReference type="ARBA" id="ARBA00022452"/>
    </source>
</evidence>
<comment type="similarity">
    <text evidence="2">Belongs to the outer membrane factor (OMF) (TC 1.B.17) family.</text>
</comment>
<evidence type="ECO:0000256" key="5">
    <source>
        <dbReference type="ARBA" id="ARBA00022692"/>
    </source>
</evidence>
<dbReference type="SUPFAM" id="SSF56954">
    <property type="entry name" value="Outer membrane efflux proteins (OEP)"/>
    <property type="match status" value="1"/>
</dbReference>
<evidence type="ECO:0000313" key="9">
    <source>
        <dbReference type="EMBL" id="MEM0573803.1"/>
    </source>
</evidence>
<dbReference type="PANTHER" id="PTHR30026">
    <property type="entry name" value="OUTER MEMBRANE PROTEIN TOLC"/>
    <property type="match status" value="1"/>
</dbReference>
<organism evidence="9 10">
    <name type="scientific">Aequorivita flava</name>
    <dbReference type="NCBI Taxonomy" id="3114371"/>
    <lineage>
        <taxon>Bacteria</taxon>
        <taxon>Pseudomonadati</taxon>
        <taxon>Bacteroidota</taxon>
        <taxon>Flavobacteriia</taxon>
        <taxon>Flavobacteriales</taxon>
        <taxon>Flavobacteriaceae</taxon>
        <taxon>Aequorivita</taxon>
    </lineage>
</organism>
<evidence type="ECO:0000256" key="8">
    <source>
        <dbReference type="SAM" id="Coils"/>
    </source>
</evidence>
<proteinExistence type="inferred from homology"/>
<comment type="subcellular location">
    <subcellularLocation>
        <location evidence="1">Cell outer membrane</location>
    </subcellularLocation>
</comment>
<dbReference type="Proteomes" id="UP001390963">
    <property type="component" value="Unassembled WGS sequence"/>
</dbReference>
<comment type="caution">
    <text evidence="9">The sequence shown here is derived from an EMBL/GenBank/DDBJ whole genome shotgun (WGS) entry which is preliminary data.</text>
</comment>
<protein>
    <submittedName>
        <fullName evidence="9">TolC family protein</fullName>
    </submittedName>
</protein>
<dbReference type="InterPro" id="IPR051906">
    <property type="entry name" value="TolC-like"/>
</dbReference>
<accession>A0ABU9NEP8</accession>
<evidence type="ECO:0000256" key="2">
    <source>
        <dbReference type="ARBA" id="ARBA00007613"/>
    </source>
</evidence>
<keyword evidence="4" id="KW-1134">Transmembrane beta strand</keyword>
<gene>
    <name evidence="9" type="ORF">VZD24_09760</name>
</gene>
<dbReference type="EMBL" id="JBANCF010000007">
    <property type="protein sequence ID" value="MEM0573803.1"/>
    <property type="molecule type" value="Genomic_DNA"/>
</dbReference>
<keyword evidence="7" id="KW-0998">Cell outer membrane</keyword>
<evidence type="ECO:0000256" key="6">
    <source>
        <dbReference type="ARBA" id="ARBA00023136"/>
    </source>
</evidence>
<dbReference type="Gene3D" id="1.20.1600.10">
    <property type="entry name" value="Outer membrane efflux proteins (OEP)"/>
    <property type="match status" value="1"/>
</dbReference>
<evidence type="ECO:0000256" key="1">
    <source>
        <dbReference type="ARBA" id="ARBA00004442"/>
    </source>
</evidence>
<keyword evidence="3" id="KW-0813">Transport</keyword>
<keyword evidence="10" id="KW-1185">Reference proteome</keyword>
<reference evidence="9 10" key="1">
    <citation type="submission" date="2024-01" db="EMBL/GenBank/DDBJ databases">
        <title>Aequorivita flavus sp. nov., isolated from deep-sea sediment.</title>
        <authorList>
            <person name="Chen X."/>
        </authorList>
    </citation>
    <scope>NUCLEOTIDE SEQUENCE [LARGE SCALE GENOMIC DNA]</scope>
    <source>
        <strain evidence="9 10">MCCC 1A16935</strain>
    </source>
</reference>
<keyword evidence="5" id="KW-0812">Transmembrane</keyword>